<dbReference type="Proteomes" id="UP000324222">
    <property type="component" value="Unassembled WGS sequence"/>
</dbReference>
<dbReference type="AlphaFoldDB" id="A0A5B7DGQ4"/>
<evidence type="ECO:0000313" key="3">
    <source>
        <dbReference type="Proteomes" id="UP000324222"/>
    </source>
</evidence>
<comment type="caution">
    <text evidence="2">The sequence shown here is derived from an EMBL/GenBank/DDBJ whole genome shotgun (WGS) entry which is preliminary data.</text>
</comment>
<accession>A0A5B7DGQ4</accession>
<keyword evidence="3" id="KW-1185">Reference proteome</keyword>
<proteinExistence type="predicted"/>
<gene>
    <name evidence="2" type="ORF">E2C01_013326</name>
</gene>
<organism evidence="2 3">
    <name type="scientific">Portunus trituberculatus</name>
    <name type="common">Swimming crab</name>
    <name type="synonym">Neptunus trituberculatus</name>
    <dbReference type="NCBI Taxonomy" id="210409"/>
    <lineage>
        <taxon>Eukaryota</taxon>
        <taxon>Metazoa</taxon>
        <taxon>Ecdysozoa</taxon>
        <taxon>Arthropoda</taxon>
        <taxon>Crustacea</taxon>
        <taxon>Multicrustacea</taxon>
        <taxon>Malacostraca</taxon>
        <taxon>Eumalacostraca</taxon>
        <taxon>Eucarida</taxon>
        <taxon>Decapoda</taxon>
        <taxon>Pleocyemata</taxon>
        <taxon>Brachyura</taxon>
        <taxon>Eubrachyura</taxon>
        <taxon>Portunoidea</taxon>
        <taxon>Portunidae</taxon>
        <taxon>Portuninae</taxon>
        <taxon>Portunus</taxon>
    </lineage>
</organism>
<dbReference type="EMBL" id="VSRR010000866">
    <property type="protein sequence ID" value="MPC20384.1"/>
    <property type="molecule type" value="Genomic_DNA"/>
</dbReference>
<protein>
    <submittedName>
        <fullName evidence="2">Uncharacterized protein</fullName>
    </submittedName>
</protein>
<evidence type="ECO:0000256" key="1">
    <source>
        <dbReference type="SAM" id="MobiDB-lite"/>
    </source>
</evidence>
<sequence length="70" mass="7952">MFEGRRAQGRQRVKDMDGFKETTGGEKIDEVVEIAGNRSVWHSIIANVKRHGTAVSKRVTPIIARHTRHE</sequence>
<feature type="region of interest" description="Disordered" evidence="1">
    <location>
        <begin position="1"/>
        <end position="22"/>
    </location>
</feature>
<name>A0A5B7DGQ4_PORTR</name>
<reference evidence="2 3" key="1">
    <citation type="submission" date="2019-05" db="EMBL/GenBank/DDBJ databases">
        <title>Another draft genome of Portunus trituberculatus and its Hox gene families provides insights of decapod evolution.</title>
        <authorList>
            <person name="Jeong J.-H."/>
            <person name="Song I."/>
            <person name="Kim S."/>
            <person name="Choi T."/>
            <person name="Kim D."/>
            <person name="Ryu S."/>
            <person name="Kim W."/>
        </authorList>
    </citation>
    <scope>NUCLEOTIDE SEQUENCE [LARGE SCALE GENOMIC DNA]</scope>
    <source>
        <tissue evidence="2">Muscle</tissue>
    </source>
</reference>
<evidence type="ECO:0000313" key="2">
    <source>
        <dbReference type="EMBL" id="MPC20384.1"/>
    </source>
</evidence>